<keyword evidence="3" id="KW-1185">Reference proteome</keyword>
<dbReference type="Pfam" id="PF09796">
    <property type="entry name" value="QCR10"/>
    <property type="match status" value="1"/>
</dbReference>
<dbReference type="AlphaFoldDB" id="A0AAN6JP04"/>
<feature type="transmembrane region" description="Helical" evidence="1">
    <location>
        <begin position="48"/>
        <end position="66"/>
    </location>
</feature>
<dbReference type="Proteomes" id="UP001176521">
    <property type="component" value="Unassembled WGS sequence"/>
</dbReference>
<comment type="caution">
    <text evidence="2">The sequence shown here is derived from an EMBL/GenBank/DDBJ whole genome shotgun (WGS) entry which is preliminary data.</text>
</comment>
<keyword evidence="1" id="KW-0472">Membrane</keyword>
<keyword evidence="1" id="KW-1133">Transmembrane helix</keyword>
<evidence type="ECO:0000313" key="2">
    <source>
        <dbReference type="EMBL" id="KAK0539532.1"/>
    </source>
</evidence>
<keyword evidence="1" id="KW-0812">Transmembrane</keyword>
<gene>
    <name evidence="2" type="ORF">OC842_000954</name>
</gene>
<evidence type="ECO:0000256" key="1">
    <source>
        <dbReference type="SAM" id="Phobius"/>
    </source>
</evidence>
<dbReference type="EMBL" id="JAPDMQ010000030">
    <property type="protein sequence ID" value="KAK0539532.1"/>
    <property type="molecule type" value="Genomic_DNA"/>
</dbReference>
<dbReference type="InterPro" id="IPR019182">
    <property type="entry name" value="Cytochrome_b-c1_su10_fun"/>
</dbReference>
<accession>A0AAN6JP04</accession>
<evidence type="ECO:0000313" key="3">
    <source>
        <dbReference type="Proteomes" id="UP001176521"/>
    </source>
</evidence>
<reference evidence="2" key="1">
    <citation type="journal article" date="2023" name="PhytoFront">
        <title>Draft Genome Resources of Seven Strains of Tilletia horrida, Causal Agent of Kernel Smut of Rice.</title>
        <authorList>
            <person name="Khanal S."/>
            <person name="Antony Babu S."/>
            <person name="Zhou X.G."/>
        </authorList>
    </citation>
    <scope>NUCLEOTIDE SEQUENCE</scope>
    <source>
        <strain evidence="2">TX3</strain>
    </source>
</reference>
<proteinExistence type="predicted"/>
<dbReference type="GO" id="GO:0006122">
    <property type="term" value="P:mitochondrial electron transport, ubiquinol to cytochrome c"/>
    <property type="evidence" value="ECO:0007669"/>
    <property type="project" value="InterPro"/>
</dbReference>
<protein>
    <submittedName>
        <fullName evidence="2">Uncharacterized protein</fullName>
    </submittedName>
</protein>
<dbReference type="PANTHER" id="PTHR28254:SF1">
    <property type="entry name" value="CYTOCHROME B-C1 COMPLEX SUBUNIT 10, MITOCHONDRIAL"/>
    <property type="match status" value="1"/>
</dbReference>
<sequence>MRATALRLAQQGAFRSSARVGAPSVQPKFQPHFSRFTAENITKWVPTFALWGGGAALGVTLFLSSVPRYKQDVLLKLPIISNYFVDKTPDSDKPF</sequence>
<name>A0AAN6JP04_9BASI</name>
<dbReference type="GO" id="GO:0005739">
    <property type="term" value="C:mitochondrion"/>
    <property type="evidence" value="ECO:0007669"/>
    <property type="project" value="GOC"/>
</dbReference>
<organism evidence="2 3">
    <name type="scientific">Tilletia horrida</name>
    <dbReference type="NCBI Taxonomy" id="155126"/>
    <lineage>
        <taxon>Eukaryota</taxon>
        <taxon>Fungi</taxon>
        <taxon>Dikarya</taxon>
        <taxon>Basidiomycota</taxon>
        <taxon>Ustilaginomycotina</taxon>
        <taxon>Exobasidiomycetes</taxon>
        <taxon>Tilletiales</taxon>
        <taxon>Tilletiaceae</taxon>
        <taxon>Tilletia</taxon>
    </lineage>
</organism>
<dbReference type="PANTHER" id="PTHR28254">
    <property type="entry name" value="CYTOCHROME B-C1 COMPLEX SUBUNIT 10"/>
    <property type="match status" value="1"/>
</dbReference>